<evidence type="ECO:0000259" key="2">
    <source>
        <dbReference type="Pfam" id="PF05257"/>
    </source>
</evidence>
<organism evidence="3 4">
    <name type="scientific">Nocardia implantans</name>
    <dbReference type="NCBI Taxonomy" id="3108168"/>
    <lineage>
        <taxon>Bacteria</taxon>
        <taxon>Bacillati</taxon>
        <taxon>Actinomycetota</taxon>
        <taxon>Actinomycetes</taxon>
        <taxon>Mycobacteriales</taxon>
        <taxon>Nocardiaceae</taxon>
        <taxon>Nocardia</taxon>
    </lineage>
</organism>
<gene>
    <name evidence="3" type="ORF">U3653_26890</name>
</gene>
<dbReference type="EMBL" id="JAYKYQ010000013">
    <property type="protein sequence ID" value="MEB3513668.1"/>
    <property type="molecule type" value="Genomic_DNA"/>
</dbReference>
<dbReference type="InterPro" id="IPR038765">
    <property type="entry name" value="Papain-like_cys_pep_sf"/>
</dbReference>
<proteinExistence type="predicted"/>
<evidence type="ECO:0000313" key="4">
    <source>
        <dbReference type="Proteomes" id="UP001348098"/>
    </source>
</evidence>
<evidence type="ECO:0000313" key="3">
    <source>
        <dbReference type="EMBL" id="MEB3513668.1"/>
    </source>
</evidence>
<feature type="region of interest" description="Disordered" evidence="1">
    <location>
        <begin position="192"/>
        <end position="221"/>
    </location>
</feature>
<dbReference type="RefSeq" id="WP_195081997.1">
    <property type="nucleotide sequence ID" value="NZ_JAYESH010000009.1"/>
</dbReference>
<protein>
    <submittedName>
        <fullName evidence="3">CHAP domain-containing protein</fullName>
    </submittedName>
</protein>
<dbReference type="InterPro" id="IPR007921">
    <property type="entry name" value="CHAP_dom"/>
</dbReference>
<keyword evidence="4" id="KW-1185">Reference proteome</keyword>
<name>A0ABU6B2E3_9NOCA</name>
<feature type="domain" description="Peptidase C51" evidence="2">
    <location>
        <begin position="257"/>
        <end position="339"/>
    </location>
</feature>
<dbReference type="Gene3D" id="3.90.1720.10">
    <property type="entry name" value="endopeptidase domain like (from Nostoc punctiforme)"/>
    <property type="match status" value="1"/>
</dbReference>
<evidence type="ECO:0000256" key="1">
    <source>
        <dbReference type="SAM" id="MobiDB-lite"/>
    </source>
</evidence>
<reference evidence="3 4" key="1">
    <citation type="submission" date="2023-12" db="EMBL/GenBank/DDBJ databases">
        <title>novel species in genus Nocarida.</title>
        <authorList>
            <person name="Li Z."/>
        </authorList>
    </citation>
    <scope>NUCLEOTIDE SEQUENCE [LARGE SCALE GENOMIC DNA]</scope>
    <source>
        <strain evidence="3 4">CDC186</strain>
    </source>
</reference>
<dbReference type="Pfam" id="PF05257">
    <property type="entry name" value="CHAP"/>
    <property type="match status" value="1"/>
</dbReference>
<dbReference type="Proteomes" id="UP001348098">
    <property type="component" value="Unassembled WGS sequence"/>
</dbReference>
<dbReference type="SUPFAM" id="SSF54001">
    <property type="entry name" value="Cysteine proteinases"/>
    <property type="match status" value="1"/>
</dbReference>
<sequence length="370" mass="40671">MTTTRAELIGFVEGLYVPRIASGGLKSLIQAAQEFIETSILLFASGQGSQQPDLLAWLDKQKLLSDDGLEEPPGESVLIDNYSARKGEIDTKKKEMDQQGRNVKDAAFKTFDLTNATYKSIKERVGELDGNLRSIRERTDKEGAYLPLTADEESRAMRYVLQAVDDVHDAVADTYGQIQNQANGIDASRPYYQSRTSHQPGRTLSTPWSRGGSSVPASTATYATGDGTVDDILKMARNELGVRENGTNHVDRPYNIDDAWCASFATWVWKKAGYKVNWTNKNLVSAIWSDAKKLGLQRSTSKAQPGDMVIFDWNNDGNPDHVGIVESVNGNTITTIEGNSSDQVKRNHYNMGNSDLVGVVQTPSKKAVSV</sequence>
<comment type="caution">
    <text evidence="3">The sequence shown here is derived from an EMBL/GenBank/DDBJ whole genome shotgun (WGS) entry which is preliminary data.</text>
</comment>
<accession>A0ABU6B2E3</accession>